<evidence type="ECO:0000313" key="3">
    <source>
        <dbReference type="Proteomes" id="UP000314294"/>
    </source>
</evidence>
<name>A0A4Z2GAS4_9TELE</name>
<evidence type="ECO:0000313" key="2">
    <source>
        <dbReference type="EMBL" id="TNN50321.1"/>
    </source>
</evidence>
<sequence>MDRPRRVAEVVSGCVTDFFQHGPGTRNHDGAVLLARQSDRNCFATQPRAKRLRRHSGRMPRLLQEDEYRDESLFSSVLVDLTERSYLPLPGRGYQLWPASGRKDLRPHTDWKKEGKPTY</sequence>
<keyword evidence="3" id="KW-1185">Reference proteome</keyword>
<feature type="compositionally biased region" description="Basic and acidic residues" evidence="1">
    <location>
        <begin position="101"/>
        <end position="119"/>
    </location>
</feature>
<accession>A0A4Z2GAS4</accession>
<dbReference type="EMBL" id="SRLO01000622">
    <property type="protein sequence ID" value="TNN50321.1"/>
    <property type="molecule type" value="Genomic_DNA"/>
</dbReference>
<protein>
    <submittedName>
        <fullName evidence="2">Uncharacterized protein</fullName>
    </submittedName>
</protein>
<comment type="caution">
    <text evidence="2">The sequence shown here is derived from an EMBL/GenBank/DDBJ whole genome shotgun (WGS) entry which is preliminary data.</text>
</comment>
<organism evidence="2 3">
    <name type="scientific">Liparis tanakae</name>
    <name type="common">Tanaka's snailfish</name>
    <dbReference type="NCBI Taxonomy" id="230148"/>
    <lineage>
        <taxon>Eukaryota</taxon>
        <taxon>Metazoa</taxon>
        <taxon>Chordata</taxon>
        <taxon>Craniata</taxon>
        <taxon>Vertebrata</taxon>
        <taxon>Euteleostomi</taxon>
        <taxon>Actinopterygii</taxon>
        <taxon>Neopterygii</taxon>
        <taxon>Teleostei</taxon>
        <taxon>Neoteleostei</taxon>
        <taxon>Acanthomorphata</taxon>
        <taxon>Eupercaria</taxon>
        <taxon>Perciformes</taxon>
        <taxon>Cottioidei</taxon>
        <taxon>Cottales</taxon>
        <taxon>Liparidae</taxon>
        <taxon>Liparis</taxon>
    </lineage>
</organism>
<reference evidence="2 3" key="1">
    <citation type="submission" date="2019-03" db="EMBL/GenBank/DDBJ databases">
        <title>First draft genome of Liparis tanakae, snailfish: a comprehensive survey of snailfish specific genes.</title>
        <authorList>
            <person name="Kim W."/>
            <person name="Song I."/>
            <person name="Jeong J.-H."/>
            <person name="Kim D."/>
            <person name="Kim S."/>
            <person name="Ryu S."/>
            <person name="Song J.Y."/>
            <person name="Lee S.K."/>
        </authorList>
    </citation>
    <scope>NUCLEOTIDE SEQUENCE [LARGE SCALE GENOMIC DNA]</scope>
    <source>
        <tissue evidence="2">Muscle</tissue>
    </source>
</reference>
<dbReference type="Proteomes" id="UP000314294">
    <property type="component" value="Unassembled WGS sequence"/>
</dbReference>
<evidence type="ECO:0000256" key="1">
    <source>
        <dbReference type="SAM" id="MobiDB-lite"/>
    </source>
</evidence>
<gene>
    <name evidence="2" type="ORF">EYF80_039487</name>
</gene>
<feature type="region of interest" description="Disordered" evidence="1">
    <location>
        <begin position="98"/>
        <end position="119"/>
    </location>
</feature>
<dbReference type="AlphaFoldDB" id="A0A4Z2GAS4"/>
<proteinExistence type="predicted"/>